<dbReference type="PANTHER" id="PTHR38454:SF1">
    <property type="entry name" value="INTEGRAL MEMBRANE PROTEIN"/>
    <property type="match status" value="1"/>
</dbReference>
<feature type="transmembrane region" description="Helical" evidence="1">
    <location>
        <begin position="273"/>
        <end position="294"/>
    </location>
</feature>
<keyword evidence="3" id="KW-1185">Reference proteome</keyword>
<feature type="transmembrane region" description="Helical" evidence="1">
    <location>
        <begin position="225"/>
        <end position="252"/>
    </location>
</feature>
<evidence type="ECO:0000313" key="2">
    <source>
        <dbReference type="EMBL" id="MDR7194362.1"/>
    </source>
</evidence>
<dbReference type="EMBL" id="JAVDWO010000014">
    <property type="protein sequence ID" value="MDR7194362.1"/>
    <property type="molecule type" value="Genomic_DNA"/>
</dbReference>
<feature type="transmembrane region" description="Helical" evidence="1">
    <location>
        <begin position="428"/>
        <end position="447"/>
    </location>
</feature>
<protein>
    <recommendedName>
        <fullName evidence="4">YfhO family protein</fullName>
    </recommendedName>
</protein>
<accession>A0ABU1Y014</accession>
<feature type="transmembrane region" description="Helical" evidence="1">
    <location>
        <begin position="142"/>
        <end position="161"/>
    </location>
</feature>
<gene>
    <name evidence="2" type="ORF">J2W68_003107</name>
</gene>
<dbReference type="Proteomes" id="UP001256588">
    <property type="component" value="Unassembled WGS sequence"/>
</dbReference>
<dbReference type="InterPro" id="IPR018580">
    <property type="entry name" value="Uncharacterised_YfhO"/>
</dbReference>
<keyword evidence="1" id="KW-0472">Membrane</keyword>
<keyword evidence="1" id="KW-1133">Transmembrane helix</keyword>
<feature type="transmembrane region" description="Helical" evidence="1">
    <location>
        <begin position="826"/>
        <end position="845"/>
    </location>
</feature>
<feature type="transmembrane region" description="Helical" evidence="1">
    <location>
        <begin position="401"/>
        <end position="421"/>
    </location>
</feature>
<dbReference type="PANTHER" id="PTHR38454">
    <property type="entry name" value="INTEGRAL MEMBRANE PROTEIN-RELATED"/>
    <property type="match status" value="1"/>
</dbReference>
<evidence type="ECO:0000313" key="3">
    <source>
        <dbReference type="Proteomes" id="UP001256588"/>
    </source>
</evidence>
<feature type="transmembrane region" description="Helical" evidence="1">
    <location>
        <begin position="26"/>
        <end position="46"/>
    </location>
</feature>
<comment type="caution">
    <text evidence="2">The sequence shown here is derived from an EMBL/GenBank/DDBJ whole genome shotgun (WGS) entry which is preliminary data.</text>
</comment>
<keyword evidence="1" id="KW-0812">Transmembrane</keyword>
<reference evidence="2 3" key="1">
    <citation type="submission" date="2023-07" db="EMBL/GenBank/DDBJ databases">
        <title>Sorghum-associated microbial communities from plants grown in Nebraska, USA.</title>
        <authorList>
            <person name="Schachtman D."/>
        </authorList>
    </citation>
    <scope>NUCLEOTIDE SEQUENCE [LARGE SCALE GENOMIC DNA]</scope>
    <source>
        <strain evidence="2 3">4099</strain>
    </source>
</reference>
<dbReference type="RefSeq" id="WP_310237520.1">
    <property type="nucleotide sequence ID" value="NZ_JAVDWO010000014.1"/>
</dbReference>
<sequence>MNATIPHQRSIIEQASDAILQARARLLEYVVTAAILLAVAAVAIGANPWNGQTSSPLDLLASYPGWGSQVEKSEIRSQERSDALDARLPQWTYARNELRAGRLPLWNDTSAGGDASLLKLTSGQLTPAFAIFSAASDPARGFYFSVLFNLFAAGFGMFVFLRSHLGLLPALFGAVMFQLCGFNVAWLYWSHMLTIIWAPWLLWSMDGLLRKPSPGWFSLTAVSTALLLLGGFPFIAQLMLGAAILYAIIFAFSYGNSRPALSTWQRSVLHRMSLGLISLAAGFLLAAVPLLTFIDWLQQFSTDHRSAGSFLSLTDDAKLLLWPWAFESPRVESSMYVGSLGAFLGVLGATLFWVRREKSSDLGLFSLAILLVSTTLVFQLLPVSVLSWVPGLGMNTWSRAISLLGLGLSIGAAVFIQIIVNRSQRFPVTARFGMVIVIGIALAAQTYDQFRYYRQFNGPTNATHFYPSTEIISYVTSNSGDFDFVIADTSYLVSGSLGGYGIREWFAHRFKTDELKRLLPNLVTDPFTTATASQIPAQKIRFEADEMELMNVRYVLAREDRLLFNIIASGTDSNRAMKPLPDLPSNKWNQPFIVPPAAHVNSISIRFATYRAKDVDGRISLRMVDSQGNTVASLDKNAEGMIDNELLRFVFPNTLELSDREYSLEIDYQPGRNLRRVTAWAGTPKDPKRTVRVNGIAQPVSLDFFIEGQTPLSKFRRVMSEGPVSLWENQKSPNGPYFTPHAVDPDQLDSKSVVTTYYSPGHFELEYGGDLEGYVVVPMEATDGWKVTVNGKSVRTAAMLGVMPAVLVQGPSRIVFSYAPESFRIVNLWLISMAALIAGLVLWAARRRSSEKNLRNI</sequence>
<feature type="transmembrane region" description="Helical" evidence="1">
    <location>
        <begin position="361"/>
        <end position="381"/>
    </location>
</feature>
<evidence type="ECO:0000256" key="1">
    <source>
        <dbReference type="SAM" id="Phobius"/>
    </source>
</evidence>
<organism evidence="2 3">
    <name type="scientific">Luteimonas terrae</name>
    <dbReference type="NCBI Taxonomy" id="1530191"/>
    <lineage>
        <taxon>Bacteria</taxon>
        <taxon>Pseudomonadati</taxon>
        <taxon>Pseudomonadota</taxon>
        <taxon>Gammaproteobacteria</taxon>
        <taxon>Lysobacterales</taxon>
        <taxon>Lysobacteraceae</taxon>
        <taxon>Luteimonas</taxon>
    </lineage>
</organism>
<proteinExistence type="predicted"/>
<feature type="transmembrane region" description="Helical" evidence="1">
    <location>
        <begin position="335"/>
        <end position="354"/>
    </location>
</feature>
<evidence type="ECO:0008006" key="4">
    <source>
        <dbReference type="Google" id="ProtNLM"/>
    </source>
</evidence>
<feature type="transmembrane region" description="Helical" evidence="1">
    <location>
        <begin position="168"/>
        <end position="189"/>
    </location>
</feature>
<name>A0ABU1Y014_9GAMM</name>